<gene>
    <name evidence="1" type="ORF">WMSIL1_LOCUS12774</name>
</gene>
<protein>
    <submittedName>
        <fullName evidence="1">Uncharacterized protein</fullName>
    </submittedName>
</protein>
<evidence type="ECO:0000313" key="2">
    <source>
        <dbReference type="Proteomes" id="UP000321570"/>
    </source>
</evidence>
<sequence>FTKQKVSEDRSSDVLHYLTVEHDKTSSRPSHLNVLGAFVHKYLRSCQSSFVASVHKPILSNCKLE</sequence>
<dbReference type="AlphaFoldDB" id="A0A564Z657"/>
<keyword evidence="2" id="KW-1185">Reference proteome</keyword>
<dbReference type="Proteomes" id="UP000321570">
    <property type="component" value="Unassembled WGS sequence"/>
</dbReference>
<reference evidence="1 2" key="1">
    <citation type="submission" date="2019-07" db="EMBL/GenBank/DDBJ databases">
        <authorList>
            <person name="Jastrzebski P J."/>
            <person name="Paukszto L."/>
            <person name="Jastrzebski P J."/>
        </authorList>
    </citation>
    <scope>NUCLEOTIDE SEQUENCE [LARGE SCALE GENOMIC DNA]</scope>
    <source>
        <strain evidence="1 2">WMS-il1</strain>
    </source>
</reference>
<dbReference type="EMBL" id="CABIJS010000666">
    <property type="protein sequence ID" value="VUZ54930.1"/>
    <property type="molecule type" value="Genomic_DNA"/>
</dbReference>
<feature type="non-terminal residue" evidence="1">
    <location>
        <position position="1"/>
    </location>
</feature>
<name>A0A564Z657_HYMDI</name>
<organism evidence="1 2">
    <name type="scientific">Hymenolepis diminuta</name>
    <name type="common">Rat tapeworm</name>
    <dbReference type="NCBI Taxonomy" id="6216"/>
    <lineage>
        <taxon>Eukaryota</taxon>
        <taxon>Metazoa</taxon>
        <taxon>Spiralia</taxon>
        <taxon>Lophotrochozoa</taxon>
        <taxon>Platyhelminthes</taxon>
        <taxon>Cestoda</taxon>
        <taxon>Eucestoda</taxon>
        <taxon>Cyclophyllidea</taxon>
        <taxon>Hymenolepididae</taxon>
        <taxon>Hymenolepis</taxon>
    </lineage>
</organism>
<evidence type="ECO:0000313" key="1">
    <source>
        <dbReference type="EMBL" id="VUZ54930.1"/>
    </source>
</evidence>
<accession>A0A564Z657</accession>
<proteinExistence type="predicted"/>